<evidence type="ECO:0000313" key="3">
    <source>
        <dbReference type="EMBL" id="KAA1131044.1"/>
    </source>
</evidence>
<gene>
    <name evidence="3" type="ORF">PGTUg99_029077</name>
</gene>
<dbReference type="AlphaFoldDB" id="A0A5B0S2Y2"/>
<dbReference type="EMBL" id="VDEP01000105">
    <property type="protein sequence ID" value="KAA1131044.1"/>
    <property type="molecule type" value="Genomic_DNA"/>
</dbReference>
<feature type="compositionally biased region" description="Low complexity" evidence="2">
    <location>
        <begin position="776"/>
        <end position="790"/>
    </location>
</feature>
<feature type="region of interest" description="Disordered" evidence="2">
    <location>
        <begin position="730"/>
        <end position="820"/>
    </location>
</feature>
<comment type="caution">
    <text evidence="3">The sequence shown here is derived from an EMBL/GenBank/DDBJ whole genome shotgun (WGS) entry which is preliminary data.</text>
</comment>
<evidence type="ECO:0000256" key="2">
    <source>
        <dbReference type="SAM" id="MobiDB-lite"/>
    </source>
</evidence>
<evidence type="ECO:0000313" key="4">
    <source>
        <dbReference type="Proteomes" id="UP000325313"/>
    </source>
</evidence>
<feature type="compositionally biased region" description="Basic and acidic residues" evidence="2">
    <location>
        <begin position="742"/>
        <end position="755"/>
    </location>
</feature>
<dbReference type="Proteomes" id="UP000325313">
    <property type="component" value="Unassembled WGS sequence"/>
</dbReference>
<proteinExistence type="predicted"/>
<feature type="region of interest" description="Disordered" evidence="2">
    <location>
        <begin position="834"/>
        <end position="856"/>
    </location>
</feature>
<feature type="region of interest" description="Disordered" evidence="2">
    <location>
        <begin position="229"/>
        <end position="258"/>
    </location>
</feature>
<feature type="compositionally biased region" description="Polar residues" evidence="2">
    <location>
        <begin position="171"/>
        <end position="183"/>
    </location>
</feature>
<feature type="compositionally biased region" description="Basic residues" evidence="2">
    <location>
        <begin position="835"/>
        <end position="844"/>
    </location>
</feature>
<name>A0A5B0S2Y2_PUCGR</name>
<feature type="region of interest" description="Disordered" evidence="2">
    <location>
        <begin position="91"/>
        <end position="200"/>
    </location>
</feature>
<sequence length="878" mass="97605">MCKDVQRCRSTAQIVAGQRSHDPSFHPVIKPGRTQPEAAQTTMEPNQPTPPKTEPTKPDEPTQQSRYPLRSTCRMEASSSLFGVHASQIAPLPNFSPLRFPEPTASDFTDQDLLQAPLSKHDESPLTSRAKRRDMDPGKGYILSQSILRPPQPLHPTRPQSSESDHKDKGSSASHGKNQTPNRPKSHPSRLLGPNLTAKSPFATRFKSPLGIAVTADESVYLTPDTSLIDENQEQPPDSEAKNHALVPHGQPMHQASDDDNIKNQIATIIPGQTHLSSEWEANLFSRYRILHSLAENLKQDLSIKDQVIQVLKADRDQANKSREEAEQKMKEMATKVQEAVLEQKQKQDQEARRIGSIVESLDAEIENLMSKASSGADPSEKRGVFSSDDLHQFQTQLKFSKVQMDQIQHVPEHLQNSFTELQSCNSQQAEKIKADQEEIAMLRQQLEQLQVQVTNGTHLSVTERSTTGRASATFHDGRAHASSQPTGASDHALKRVQENAGVLEEEVHTAKYRAEIDSLRHELEVTKRALKSAEDGQAEALEQIRELQHKLASIQQEHRLESQAHLAKLLTQSRDEFNADRSELMIKLKASNQEVEKLRVELDRRSSPDPCKTCESKDIQTTALQAERNNLQKKLNACRALSADKEVQIIQLNKTLKALKDDIMGLNIALQAKQQENSYLKRDRHVREAGLTSSSSLATSTRTITSNRASICLGSRSRTHTTDQGAIASMYEDQPGQTVRRAADSHHDSRKPVPENRALLSSITNRHSRPPALISSMPSSADSLSVASSDRTLRNPPIPKQLSSSSASTTTDQRLLSSSQQNQFVADDGLVPSFHHHHAHSHPSKSANHGNKTPSFIFAKHNHHHLTNHPSSNSNNH</sequence>
<organism evidence="3 4">
    <name type="scientific">Puccinia graminis f. sp. tritici</name>
    <dbReference type="NCBI Taxonomy" id="56615"/>
    <lineage>
        <taxon>Eukaryota</taxon>
        <taxon>Fungi</taxon>
        <taxon>Dikarya</taxon>
        <taxon>Basidiomycota</taxon>
        <taxon>Pucciniomycotina</taxon>
        <taxon>Pucciniomycetes</taxon>
        <taxon>Pucciniales</taxon>
        <taxon>Pucciniaceae</taxon>
        <taxon>Puccinia</taxon>
    </lineage>
</organism>
<feature type="region of interest" description="Disordered" evidence="2">
    <location>
        <begin position="1"/>
        <end position="74"/>
    </location>
</feature>
<feature type="coiled-coil region" evidence="1">
    <location>
        <begin position="426"/>
        <end position="453"/>
    </location>
</feature>
<reference evidence="3 4" key="1">
    <citation type="submission" date="2019-05" db="EMBL/GenBank/DDBJ databases">
        <title>Emergence of the Ug99 lineage of the wheat stem rust pathogen through somatic hybridization.</title>
        <authorList>
            <person name="Li F."/>
            <person name="Upadhyaya N.M."/>
            <person name="Sperschneider J."/>
            <person name="Matny O."/>
            <person name="Nguyen-Phuc H."/>
            <person name="Mago R."/>
            <person name="Raley C."/>
            <person name="Miller M.E."/>
            <person name="Silverstein K.A.T."/>
            <person name="Henningsen E."/>
            <person name="Hirsch C.D."/>
            <person name="Visser B."/>
            <person name="Pretorius Z.A."/>
            <person name="Steffenson B.J."/>
            <person name="Schwessinger B."/>
            <person name="Dodds P.N."/>
            <person name="Figueroa M."/>
        </authorList>
    </citation>
    <scope>NUCLEOTIDE SEQUENCE [LARGE SCALE GENOMIC DNA]</scope>
    <source>
        <strain evidence="3 4">Ug99</strain>
    </source>
</reference>
<evidence type="ECO:0000256" key="1">
    <source>
        <dbReference type="SAM" id="Coils"/>
    </source>
</evidence>
<feature type="coiled-coil region" evidence="1">
    <location>
        <begin position="309"/>
        <end position="343"/>
    </location>
</feature>
<feature type="coiled-coil region" evidence="1">
    <location>
        <begin position="510"/>
        <end position="677"/>
    </location>
</feature>
<feature type="compositionally biased region" description="Polar residues" evidence="2">
    <location>
        <begin position="802"/>
        <end position="820"/>
    </location>
</feature>
<protein>
    <submittedName>
        <fullName evidence="3">Uncharacterized protein</fullName>
    </submittedName>
</protein>
<accession>A0A5B0S2Y2</accession>
<keyword evidence="1" id="KW-0175">Coiled coil</keyword>